<evidence type="ECO:0000313" key="2">
    <source>
        <dbReference type="EMBL" id="PZQ14968.1"/>
    </source>
</evidence>
<protein>
    <submittedName>
        <fullName evidence="2">Uncharacterized protein</fullName>
    </submittedName>
</protein>
<evidence type="ECO:0000256" key="1">
    <source>
        <dbReference type="SAM" id="SignalP"/>
    </source>
</evidence>
<dbReference type="InterPro" id="IPR010239">
    <property type="entry name" value="CHP02001"/>
</dbReference>
<sequence>MTVVKGASTALLVCGVVAAAPSAVRAADVVSPQALLDPASFDVSFGVAVLSDYRFRGVTQSKRKPAVQGYVELQAFDWIYAGVWSSSVSFPTRFGLTDPAAEVDFYAGVRPTWGSFSLDAGYLYYWYPGESRSFPGQKQTDYWELKATPSIALSENGSISGNVWWSPNYANTGSSELYLSMASKIDIPVPSFPDLGLYVSGEFGKQWTKKADDGFDPKDFLSWNLGGGVTYKAMTIDIRYSDTNLSKSECVGVSGARTWCGSAVVGKIAFDTALSKLR</sequence>
<reference evidence="2 3" key="1">
    <citation type="submission" date="2017-08" db="EMBL/GenBank/DDBJ databases">
        <title>Infants hospitalized years apart are colonized by the same room-sourced microbial strains.</title>
        <authorList>
            <person name="Brooks B."/>
            <person name="Olm M.R."/>
            <person name="Firek B.A."/>
            <person name="Baker R."/>
            <person name="Thomas B.C."/>
            <person name="Morowitz M.J."/>
            <person name="Banfield J.F."/>
        </authorList>
    </citation>
    <scope>NUCLEOTIDE SEQUENCE [LARGE SCALE GENOMIC DNA]</scope>
    <source>
        <strain evidence="2">S2_005_003_R2_43</strain>
    </source>
</reference>
<dbReference type="EMBL" id="QFPN01000005">
    <property type="protein sequence ID" value="PZQ14968.1"/>
    <property type="molecule type" value="Genomic_DNA"/>
</dbReference>
<keyword evidence="1" id="KW-0732">Signal</keyword>
<dbReference type="Pfam" id="PF09694">
    <property type="entry name" value="Gcw_chp"/>
    <property type="match status" value="1"/>
</dbReference>
<comment type="caution">
    <text evidence="2">The sequence shown here is derived from an EMBL/GenBank/DDBJ whole genome shotgun (WGS) entry which is preliminary data.</text>
</comment>
<feature type="signal peptide" evidence="1">
    <location>
        <begin position="1"/>
        <end position="26"/>
    </location>
</feature>
<dbReference type="AlphaFoldDB" id="A0A2W5KHM3"/>
<evidence type="ECO:0000313" key="3">
    <source>
        <dbReference type="Proteomes" id="UP000249577"/>
    </source>
</evidence>
<dbReference type="NCBIfam" id="TIGR02001">
    <property type="entry name" value="gcw_chp"/>
    <property type="match status" value="1"/>
</dbReference>
<feature type="chain" id="PRO_5015867814" evidence="1">
    <location>
        <begin position="27"/>
        <end position="278"/>
    </location>
</feature>
<proteinExistence type="predicted"/>
<gene>
    <name evidence="2" type="ORF">DI565_11030</name>
</gene>
<organism evidence="2 3">
    <name type="scientific">Ancylobacter novellus</name>
    <name type="common">Thiobacillus novellus</name>
    <dbReference type="NCBI Taxonomy" id="921"/>
    <lineage>
        <taxon>Bacteria</taxon>
        <taxon>Pseudomonadati</taxon>
        <taxon>Pseudomonadota</taxon>
        <taxon>Alphaproteobacteria</taxon>
        <taxon>Hyphomicrobiales</taxon>
        <taxon>Xanthobacteraceae</taxon>
        <taxon>Ancylobacter</taxon>
    </lineage>
</organism>
<dbReference type="Proteomes" id="UP000249577">
    <property type="component" value="Unassembled WGS sequence"/>
</dbReference>
<accession>A0A2W5KHM3</accession>
<name>A0A2W5KHM3_ANCNO</name>